<reference evidence="3" key="1">
    <citation type="journal article" date="2023" name="Science">
        <title>Genome structures resolve the early diversification of teleost fishes.</title>
        <authorList>
            <person name="Parey E."/>
            <person name="Louis A."/>
            <person name="Montfort J."/>
            <person name="Bouchez O."/>
            <person name="Roques C."/>
            <person name="Iampietro C."/>
            <person name="Lluch J."/>
            <person name="Castinel A."/>
            <person name="Donnadieu C."/>
            <person name="Desvignes T."/>
            <person name="Floi Bucao C."/>
            <person name="Jouanno E."/>
            <person name="Wen M."/>
            <person name="Mejri S."/>
            <person name="Dirks R."/>
            <person name="Jansen H."/>
            <person name="Henkel C."/>
            <person name="Chen W.J."/>
            <person name="Zahm M."/>
            <person name="Cabau C."/>
            <person name="Klopp C."/>
            <person name="Thompson A.W."/>
            <person name="Robinson-Rechavi M."/>
            <person name="Braasch I."/>
            <person name="Lecointre G."/>
            <person name="Bobe J."/>
            <person name="Postlethwait J.H."/>
            <person name="Berthelot C."/>
            <person name="Roest Crollius H."/>
            <person name="Guiguen Y."/>
        </authorList>
    </citation>
    <scope>NUCLEOTIDE SEQUENCE</scope>
    <source>
        <strain evidence="3">WJC10195</strain>
    </source>
</reference>
<comment type="caution">
    <text evidence="3">The sequence shown here is derived from an EMBL/GenBank/DDBJ whole genome shotgun (WGS) entry which is preliminary data.</text>
</comment>
<dbReference type="AlphaFoldDB" id="A0A9Q1IR94"/>
<dbReference type="EMBL" id="JAINUF010000009">
    <property type="protein sequence ID" value="KAJ8349325.1"/>
    <property type="molecule type" value="Genomic_DNA"/>
</dbReference>
<evidence type="ECO:0008006" key="5">
    <source>
        <dbReference type="Google" id="ProtNLM"/>
    </source>
</evidence>
<proteinExistence type="inferred from homology"/>
<gene>
    <name evidence="3" type="ORF">SKAU_G00244550</name>
</gene>
<evidence type="ECO:0000313" key="3">
    <source>
        <dbReference type="EMBL" id="KAJ8349325.1"/>
    </source>
</evidence>
<comment type="similarity">
    <text evidence="1">Belongs to the TCP11 family.</text>
</comment>
<feature type="compositionally biased region" description="Polar residues" evidence="2">
    <location>
        <begin position="42"/>
        <end position="54"/>
    </location>
</feature>
<organism evidence="3 4">
    <name type="scientific">Synaphobranchus kaupii</name>
    <name type="common">Kaup's arrowtooth eel</name>
    <dbReference type="NCBI Taxonomy" id="118154"/>
    <lineage>
        <taxon>Eukaryota</taxon>
        <taxon>Metazoa</taxon>
        <taxon>Chordata</taxon>
        <taxon>Craniata</taxon>
        <taxon>Vertebrata</taxon>
        <taxon>Euteleostomi</taxon>
        <taxon>Actinopterygii</taxon>
        <taxon>Neopterygii</taxon>
        <taxon>Teleostei</taxon>
        <taxon>Anguilliformes</taxon>
        <taxon>Synaphobranchidae</taxon>
        <taxon>Synaphobranchus</taxon>
    </lineage>
</organism>
<dbReference type="InterPro" id="IPR008862">
    <property type="entry name" value="Tcp11"/>
</dbReference>
<accession>A0A9Q1IR94</accession>
<evidence type="ECO:0000256" key="1">
    <source>
        <dbReference type="ARBA" id="ARBA00010954"/>
    </source>
</evidence>
<sequence length="522" mass="58267">MSKENPNKSPSWEDGRGDPDKARNSAESPEPLDQSLRKRIRQNTPSPHRGSTPQSSPPKFVSVEELMETAKGVTNMALAHEIVLNGGFRVTPSQPLEGSLEKRVKDIVHKAFWDCLEAQLAEDPPSYDHAIRLLGEIKETLLSFLLPGHGRLRQRIEEALDLPLIQQQAENRALDMGKVAAFVIETMGQLCAPSRDQDIHKLRDITAIIPLFKAILSVMDKMKIDMANFAVSSIRPHLMQQSVEYERKKFQEFLDKQPNSMDFTQKWLQDTANALLNGDWEGGASSAGASAPIPSMLHPLVVHNHAYLHLLKWDHTFCPFPETLLMDQRRFQEMQWEVEELAVVAAVLLIVYNNAGAAISGLPQLMERLKGTMRVLLAEMHSPSFSVDEAFATIAEQMCEEVRGSLAQHGFSPFSADRQAVLRGQICALKLLDNSIRKLIDSRIQTYLLGFLESSQRGSPTALPGGLAPVQKELEEVAIKFSRLVNYNKLVFAPHYQRILQDVLREGGHLALGPALAGERDS</sequence>
<protein>
    <recommendedName>
        <fullName evidence="5">T-complex protein 11-like protein 1</fullName>
    </recommendedName>
</protein>
<evidence type="ECO:0000313" key="4">
    <source>
        <dbReference type="Proteomes" id="UP001152622"/>
    </source>
</evidence>
<dbReference type="Proteomes" id="UP001152622">
    <property type="component" value="Chromosome 9"/>
</dbReference>
<keyword evidence="4" id="KW-1185">Reference proteome</keyword>
<dbReference type="GO" id="GO:0007165">
    <property type="term" value="P:signal transduction"/>
    <property type="evidence" value="ECO:0007669"/>
    <property type="project" value="TreeGrafter"/>
</dbReference>
<dbReference type="PANTHER" id="PTHR12832:SF15">
    <property type="entry name" value="T-COMPLEX PROTEIN 11-LIKE PROTEIN 1"/>
    <property type="match status" value="1"/>
</dbReference>
<dbReference type="Pfam" id="PF05794">
    <property type="entry name" value="Tcp11"/>
    <property type="match status" value="1"/>
</dbReference>
<feature type="compositionally biased region" description="Basic and acidic residues" evidence="2">
    <location>
        <begin position="1"/>
        <end position="24"/>
    </location>
</feature>
<name>A0A9Q1IR94_SYNKA</name>
<dbReference type="PANTHER" id="PTHR12832">
    <property type="entry name" value="TESTIS-SPECIFIC PROTEIN PBS13 T-COMPLEX 11"/>
    <property type="match status" value="1"/>
</dbReference>
<feature type="region of interest" description="Disordered" evidence="2">
    <location>
        <begin position="1"/>
        <end position="59"/>
    </location>
</feature>
<dbReference type="OrthoDB" id="276323at2759"/>
<evidence type="ECO:0000256" key="2">
    <source>
        <dbReference type="SAM" id="MobiDB-lite"/>
    </source>
</evidence>